<dbReference type="EMBL" id="CAIX01000227">
    <property type="protein sequence ID" value="CCI48448.1"/>
    <property type="molecule type" value="Genomic_DNA"/>
</dbReference>
<feature type="region of interest" description="Disordered" evidence="1">
    <location>
        <begin position="72"/>
        <end position="91"/>
    </location>
</feature>
<sequence>MSPIEGQEEFRGATTDYAGYACREEAHVAAHERGTTEECFDIRGRGGPSLVETLPGSDIALELAKISSRLDSMERDRQSSGGELGLMGHVSRPNATSELGIRGRTSNFIAKHSGHQLESERQLMQNWHRHELQQGAAKFNQGAAELRDELQRQKDINLRLQEQLKFHVNDGPMGVHEMDELNLHIAKVPTSAEGKISIETFDGSEIFKGLGAGFV</sequence>
<organism evidence="2 3">
    <name type="scientific">Albugo candida</name>
    <dbReference type="NCBI Taxonomy" id="65357"/>
    <lineage>
        <taxon>Eukaryota</taxon>
        <taxon>Sar</taxon>
        <taxon>Stramenopiles</taxon>
        <taxon>Oomycota</taxon>
        <taxon>Peronosporomycetes</taxon>
        <taxon>Albuginales</taxon>
        <taxon>Albuginaceae</taxon>
        <taxon>Albugo</taxon>
    </lineage>
</organism>
<accession>A0A024GPL3</accession>
<evidence type="ECO:0000256" key="1">
    <source>
        <dbReference type="SAM" id="MobiDB-lite"/>
    </source>
</evidence>
<comment type="caution">
    <text evidence="2">The sequence shown here is derived from an EMBL/GenBank/DDBJ whole genome shotgun (WGS) entry which is preliminary data.</text>
</comment>
<dbReference type="AlphaFoldDB" id="A0A024GPL3"/>
<gene>
    <name evidence="2" type="ORF">BN9_095780</name>
</gene>
<reference evidence="2 3" key="1">
    <citation type="submission" date="2012-05" db="EMBL/GenBank/DDBJ databases">
        <title>Recombination and specialization in a pathogen metapopulation.</title>
        <authorList>
            <person name="Gardiner A."/>
            <person name="Kemen E."/>
            <person name="Schultz-Larsen T."/>
            <person name="MacLean D."/>
            <person name="Van Oosterhout C."/>
            <person name="Jones J.D.G."/>
        </authorList>
    </citation>
    <scope>NUCLEOTIDE SEQUENCE [LARGE SCALE GENOMIC DNA]</scope>
    <source>
        <strain evidence="2 3">Ac Nc2</strain>
    </source>
</reference>
<proteinExistence type="predicted"/>
<keyword evidence="3" id="KW-1185">Reference proteome</keyword>
<evidence type="ECO:0000313" key="3">
    <source>
        <dbReference type="Proteomes" id="UP000053237"/>
    </source>
</evidence>
<dbReference type="Proteomes" id="UP000053237">
    <property type="component" value="Unassembled WGS sequence"/>
</dbReference>
<dbReference type="OrthoDB" id="183187at2759"/>
<evidence type="ECO:0000313" key="2">
    <source>
        <dbReference type="EMBL" id="CCI48448.1"/>
    </source>
</evidence>
<name>A0A024GPL3_9STRA</name>
<protein>
    <submittedName>
        <fullName evidence="2">Uncharacterized protein</fullName>
    </submittedName>
</protein>
<dbReference type="InParanoid" id="A0A024GPL3"/>